<feature type="domain" description="Porphobilinogen deaminase N-terminal" evidence="9">
    <location>
        <begin position="39"/>
        <end position="245"/>
    </location>
</feature>
<evidence type="ECO:0000313" key="11">
    <source>
        <dbReference type="EMBL" id="SFO13374.1"/>
    </source>
</evidence>
<dbReference type="InterPro" id="IPR036803">
    <property type="entry name" value="Porphobilinogen_deaminase_C_sf"/>
</dbReference>
<dbReference type="GO" id="GO:0004418">
    <property type="term" value="F:hydroxymethylbilane synthase activity"/>
    <property type="evidence" value="ECO:0007669"/>
    <property type="project" value="UniProtKB-UniRule"/>
</dbReference>
<evidence type="ECO:0000256" key="2">
    <source>
        <dbReference type="ARBA" id="ARBA00004735"/>
    </source>
</evidence>
<comment type="pathway">
    <text evidence="2">Porphyrin-containing compound metabolism; protoporphyrin-IX biosynthesis; coproporphyrinogen-III from 5-aminolevulinate: step 2/4.</text>
</comment>
<keyword evidence="12" id="KW-1185">Reference proteome</keyword>
<dbReference type="InterPro" id="IPR022417">
    <property type="entry name" value="Porphobilin_deaminase_N"/>
</dbReference>
<dbReference type="FunFam" id="3.40.190.10:FF:000005">
    <property type="entry name" value="Porphobilinogen deaminase"/>
    <property type="match status" value="1"/>
</dbReference>
<dbReference type="PANTHER" id="PTHR11557:SF0">
    <property type="entry name" value="PORPHOBILINOGEN DEAMINASE"/>
    <property type="match status" value="1"/>
</dbReference>
<evidence type="ECO:0000256" key="7">
    <source>
        <dbReference type="ARBA" id="ARBA00048169"/>
    </source>
</evidence>
<evidence type="ECO:0000256" key="6">
    <source>
        <dbReference type="ARBA" id="ARBA00023244"/>
    </source>
</evidence>
<protein>
    <recommendedName>
        <fullName evidence="8">Porphobilinogen deaminase</fullName>
        <shortName evidence="8">PBG</shortName>
        <ecNumber evidence="8">2.5.1.61</ecNumber>
    </recommendedName>
    <alternativeName>
        <fullName evidence="8">Hydroxymethylbilane synthase</fullName>
        <shortName evidence="8">HMBS</shortName>
    </alternativeName>
    <alternativeName>
        <fullName evidence="8">Pre-uroporphyrinogen synthase</fullName>
    </alternativeName>
</protein>
<dbReference type="Gene3D" id="3.30.160.40">
    <property type="entry name" value="Porphobilinogen deaminase, C-terminal domain"/>
    <property type="match status" value="1"/>
</dbReference>
<comment type="subunit">
    <text evidence="4 8">Monomer.</text>
</comment>
<dbReference type="PIRSF" id="PIRSF001438">
    <property type="entry name" value="4pyrrol_synth_OHMeBilane_synth"/>
    <property type="match status" value="1"/>
</dbReference>
<feature type="domain" description="Porphobilinogen deaminase C-terminal" evidence="10">
    <location>
        <begin position="259"/>
        <end position="328"/>
    </location>
</feature>
<evidence type="ECO:0000256" key="3">
    <source>
        <dbReference type="ARBA" id="ARBA00005638"/>
    </source>
</evidence>
<evidence type="ECO:0000256" key="4">
    <source>
        <dbReference type="ARBA" id="ARBA00011245"/>
    </source>
</evidence>
<dbReference type="EC" id="2.5.1.61" evidence="8"/>
<gene>
    <name evidence="8" type="primary">hemC</name>
    <name evidence="11" type="ORF">SAMN05216386_2723</name>
</gene>
<comment type="similarity">
    <text evidence="3 8">Belongs to the HMBS family.</text>
</comment>
<comment type="function">
    <text evidence="1 8">Tetrapolymerization of the monopyrrole PBG into the hydroxymethylbilane pre-uroporphyrinogen in several discrete steps.</text>
</comment>
<dbReference type="InterPro" id="IPR022419">
    <property type="entry name" value="Porphobilin_deaminase_cofac_BS"/>
</dbReference>
<comment type="miscellaneous">
    <text evidence="8">The porphobilinogen subunits are added to the dipyrromethane group.</text>
</comment>
<feature type="modified residue" description="S-(dipyrrolylmethanemethyl)cysteine" evidence="8">
    <location>
        <position position="275"/>
    </location>
</feature>
<dbReference type="CDD" id="cd13646">
    <property type="entry name" value="PBP2_EcHMBS_like"/>
    <property type="match status" value="1"/>
</dbReference>
<organism evidence="11 12">
    <name type="scientific">Nitrosospira briensis</name>
    <dbReference type="NCBI Taxonomy" id="35799"/>
    <lineage>
        <taxon>Bacteria</taxon>
        <taxon>Pseudomonadati</taxon>
        <taxon>Pseudomonadota</taxon>
        <taxon>Betaproteobacteria</taxon>
        <taxon>Nitrosomonadales</taxon>
        <taxon>Nitrosomonadaceae</taxon>
        <taxon>Nitrosospira</taxon>
    </lineage>
</organism>
<dbReference type="Pfam" id="PF03900">
    <property type="entry name" value="Porphobil_deamC"/>
    <property type="match status" value="1"/>
</dbReference>
<dbReference type="InterPro" id="IPR022418">
    <property type="entry name" value="Porphobilinogen_deaminase_C"/>
</dbReference>
<dbReference type="NCBIfam" id="TIGR00212">
    <property type="entry name" value="hemC"/>
    <property type="match status" value="1"/>
</dbReference>
<dbReference type="AlphaFoldDB" id="A0A1I5EPB2"/>
<evidence type="ECO:0000256" key="1">
    <source>
        <dbReference type="ARBA" id="ARBA00002869"/>
    </source>
</evidence>
<dbReference type="PANTHER" id="PTHR11557">
    <property type="entry name" value="PORPHOBILINOGEN DEAMINASE"/>
    <property type="match status" value="1"/>
</dbReference>
<sequence>MRAHFIRLDAQHAKMGTRSNSVTFSFVIIMPNSSIPAKIVIATRESALALWQANFIRDRLAKLYPQTELDIFGMTTRGDQILDVSLSKIGGKGLFIKELEQALEEGRADIAVHSMKDVPMDMPPGFALAAIAEREDPRDAFISNRHANLDALPPGSIVGTSSLRRESQLRARFPHLQVQPLRGNVQTRLRKLDEGQFSAIILAAAGLKRLGLAGRITALLSLELSLPAVGQGALGIECRAERTDLIRLMAPLHHLPTAQCVEAERAMSRALGGSCEVPLGGFAEISGGILRLRGFVASQDGARMISDEVSGDPGMGMGMGAQLAQNLKIQGAEEILTALGSRAAEPVSHP</sequence>
<comment type="cofactor">
    <cofactor evidence="8">
        <name>dipyrromethane</name>
        <dbReference type="ChEBI" id="CHEBI:60342"/>
    </cofactor>
    <text evidence="8">Binds 1 dipyrromethane group covalently.</text>
</comment>
<dbReference type="GO" id="GO:0006782">
    <property type="term" value="P:protoporphyrinogen IX biosynthetic process"/>
    <property type="evidence" value="ECO:0007669"/>
    <property type="project" value="UniProtKB-UniRule"/>
</dbReference>
<evidence type="ECO:0000313" key="12">
    <source>
        <dbReference type="Proteomes" id="UP000183107"/>
    </source>
</evidence>
<dbReference type="UniPathway" id="UPA00251">
    <property type="reaction ID" value="UER00319"/>
</dbReference>
<dbReference type="EMBL" id="FOVJ01000008">
    <property type="protein sequence ID" value="SFO13374.1"/>
    <property type="molecule type" value="Genomic_DNA"/>
</dbReference>
<dbReference type="Pfam" id="PF01379">
    <property type="entry name" value="Porphobil_deam"/>
    <property type="match status" value="1"/>
</dbReference>
<dbReference type="Gene3D" id="3.40.190.10">
    <property type="entry name" value="Periplasmic binding protein-like II"/>
    <property type="match status" value="2"/>
</dbReference>
<dbReference type="PRINTS" id="PR00151">
    <property type="entry name" value="PORPHBDMNASE"/>
</dbReference>
<name>A0A1I5EPB2_9PROT</name>
<dbReference type="SUPFAM" id="SSF54782">
    <property type="entry name" value="Porphobilinogen deaminase (hydroxymethylbilane synthase), C-terminal domain"/>
    <property type="match status" value="1"/>
</dbReference>
<dbReference type="GO" id="GO:0005737">
    <property type="term" value="C:cytoplasm"/>
    <property type="evidence" value="ECO:0007669"/>
    <property type="project" value="UniProtKB-UniRule"/>
</dbReference>
<dbReference type="PROSITE" id="PS00533">
    <property type="entry name" value="PORPHOBILINOGEN_DEAM"/>
    <property type="match status" value="1"/>
</dbReference>
<evidence type="ECO:0000256" key="8">
    <source>
        <dbReference type="HAMAP-Rule" id="MF_00260"/>
    </source>
</evidence>
<dbReference type="InterPro" id="IPR000860">
    <property type="entry name" value="HemC"/>
</dbReference>
<dbReference type="SUPFAM" id="SSF53850">
    <property type="entry name" value="Periplasmic binding protein-like II"/>
    <property type="match status" value="1"/>
</dbReference>
<evidence type="ECO:0000259" key="10">
    <source>
        <dbReference type="Pfam" id="PF03900"/>
    </source>
</evidence>
<comment type="catalytic activity">
    <reaction evidence="7 8">
        <text>4 porphobilinogen + H2O = hydroxymethylbilane + 4 NH4(+)</text>
        <dbReference type="Rhea" id="RHEA:13185"/>
        <dbReference type="ChEBI" id="CHEBI:15377"/>
        <dbReference type="ChEBI" id="CHEBI:28938"/>
        <dbReference type="ChEBI" id="CHEBI:57845"/>
        <dbReference type="ChEBI" id="CHEBI:58126"/>
        <dbReference type="EC" id="2.5.1.61"/>
    </reaction>
</comment>
<dbReference type="Proteomes" id="UP000183107">
    <property type="component" value="Unassembled WGS sequence"/>
</dbReference>
<evidence type="ECO:0000256" key="5">
    <source>
        <dbReference type="ARBA" id="ARBA00022679"/>
    </source>
</evidence>
<evidence type="ECO:0000259" key="9">
    <source>
        <dbReference type="Pfam" id="PF01379"/>
    </source>
</evidence>
<reference evidence="12" key="1">
    <citation type="submission" date="2016-10" db="EMBL/GenBank/DDBJ databases">
        <authorList>
            <person name="Varghese N."/>
        </authorList>
    </citation>
    <scope>NUCLEOTIDE SEQUENCE [LARGE SCALE GENOMIC DNA]</scope>
    <source>
        <strain evidence="12">Nsp8</strain>
    </source>
</reference>
<dbReference type="HAMAP" id="MF_00260">
    <property type="entry name" value="Porphobil_deam"/>
    <property type="match status" value="1"/>
</dbReference>
<dbReference type="STRING" id="1266925.GCA_000619905_01748"/>
<keyword evidence="6 8" id="KW-0627">Porphyrin biosynthesis</keyword>
<accession>A0A1I5EPB2</accession>
<keyword evidence="5 8" id="KW-0808">Transferase</keyword>
<proteinExistence type="inferred from homology"/>
<dbReference type="FunFam" id="3.40.190.10:FF:000004">
    <property type="entry name" value="Porphobilinogen deaminase"/>
    <property type="match status" value="1"/>
</dbReference>